<proteinExistence type="predicted"/>
<reference evidence="1 2" key="1">
    <citation type="submission" date="2024-04" db="EMBL/GenBank/DDBJ databases">
        <title>Tritrichomonas musculus Genome.</title>
        <authorList>
            <person name="Alves-Ferreira E."/>
            <person name="Grigg M."/>
            <person name="Lorenzi H."/>
            <person name="Galac M."/>
        </authorList>
    </citation>
    <scope>NUCLEOTIDE SEQUENCE [LARGE SCALE GENOMIC DNA]</scope>
    <source>
        <strain evidence="1 2">EAF2021</strain>
    </source>
</reference>
<dbReference type="EMBL" id="JAPFFF010000002">
    <property type="protein sequence ID" value="KAK8897530.1"/>
    <property type="molecule type" value="Genomic_DNA"/>
</dbReference>
<keyword evidence="2" id="KW-1185">Reference proteome</keyword>
<dbReference type="PANTHER" id="PTHR24159:SF5">
    <property type="entry name" value="ANK_REP_REGION DOMAIN-CONTAINING PROTEIN"/>
    <property type="match status" value="1"/>
</dbReference>
<sequence length="229" mass="27369">MLENESEFNRKRKIGNNYCYVCKLIRKDMIEKFVEYINQSNFSINSTIEPSIFETNSYLADKEPTLIEYAAFYGSIQIFKYLCLNNVQLTSSLWLYAIHGNNPEMIHFLEEHQTKPENDSYEECAIESLKCHHNNLANYIIENLTQSQENEEDSFIYSAAFKFFNYEYFPDNLENKFAFFDLCKYNHVTFVDLLVKHTKIDINQRVISNEIFFINRISNHFNFYRVFVI</sequence>
<dbReference type="SUPFAM" id="SSF48403">
    <property type="entry name" value="Ankyrin repeat"/>
    <property type="match status" value="1"/>
</dbReference>
<organism evidence="1 2">
    <name type="scientific">Tritrichomonas musculus</name>
    <dbReference type="NCBI Taxonomy" id="1915356"/>
    <lineage>
        <taxon>Eukaryota</taxon>
        <taxon>Metamonada</taxon>
        <taxon>Parabasalia</taxon>
        <taxon>Tritrichomonadida</taxon>
        <taxon>Tritrichomonadidae</taxon>
        <taxon>Tritrichomonas</taxon>
    </lineage>
</organism>
<dbReference type="Proteomes" id="UP001470230">
    <property type="component" value="Unassembled WGS sequence"/>
</dbReference>
<protein>
    <recommendedName>
        <fullName evidence="3">DUF3447 domain-containing protein</fullName>
    </recommendedName>
</protein>
<comment type="caution">
    <text evidence="1">The sequence shown here is derived from an EMBL/GenBank/DDBJ whole genome shotgun (WGS) entry which is preliminary data.</text>
</comment>
<dbReference type="InterPro" id="IPR036770">
    <property type="entry name" value="Ankyrin_rpt-contain_sf"/>
</dbReference>
<accession>A0ABR2L5L9</accession>
<dbReference type="Gene3D" id="1.25.40.20">
    <property type="entry name" value="Ankyrin repeat-containing domain"/>
    <property type="match status" value="1"/>
</dbReference>
<evidence type="ECO:0000313" key="2">
    <source>
        <dbReference type="Proteomes" id="UP001470230"/>
    </source>
</evidence>
<name>A0ABR2L5L9_9EUKA</name>
<gene>
    <name evidence="1" type="ORF">M9Y10_015486</name>
</gene>
<dbReference type="PANTHER" id="PTHR24159">
    <property type="match status" value="1"/>
</dbReference>
<evidence type="ECO:0008006" key="3">
    <source>
        <dbReference type="Google" id="ProtNLM"/>
    </source>
</evidence>
<evidence type="ECO:0000313" key="1">
    <source>
        <dbReference type="EMBL" id="KAK8897530.1"/>
    </source>
</evidence>